<organism evidence="1 2">
    <name type="scientific">Neisseria shayeganii 871</name>
    <dbReference type="NCBI Taxonomy" id="1032488"/>
    <lineage>
        <taxon>Bacteria</taxon>
        <taxon>Pseudomonadati</taxon>
        <taxon>Pseudomonadota</taxon>
        <taxon>Betaproteobacteria</taxon>
        <taxon>Neisseriales</taxon>
        <taxon>Neisseriaceae</taxon>
        <taxon>Neisseria</taxon>
    </lineage>
</organism>
<dbReference type="EMBL" id="AGAY01000043">
    <property type="protein sequence ID" value="EGY52645.1"/>
    <property type="molecule type" value="Genomic_DNA"/>
</dbReference>
<dbReference type="OrthoDB" id="5450120at2"/>
<evidence type="ECO:0000313" key="1">
    <source>
        <dbReference type="EMBL" id="EGY52645.1"/>
    </source>
</evidence>
<dbReference type="SUPFAM" id="SSF69318">
    <property type="entry name" value="Integrin alpha N-terminal domain"/>
    <property type="match status" value="1"/>
</dbReference>
<dbReference type="HOGENOM" id="CLU_103629_0_0_4"/>
<name>G4CHR6_9NEIS</name>
<gene>
    <name evidence="1" type="ORF">HMPREF9371_1155</name>
</gene>
<proteinExistence type="predicted"/>
<evidence type="ECO:0008006" key="3">
    <source>
        <dbReference type="Google" id="ProtNLM"/>
    </source>
</evidence>
<dbReference type="InterPro" id="IPR028994">
    <property type="entry name" value="Integrin_alpha_N"/>
</dbReference>
<sequence>MKTRLFVSLLALSAASYGKEFVVADLPHGWRAEISVENCTATACNGPAVIRLSGNGFRQQFESADAGFAPPADGSRLPYLHSPLAIGDFNFDGLADVAVQNGNKGLYLSPGYDVYLQNTAKRFLFSQDFSDLTLLGMGLFQTDAARKVLTTTARVGCCVHLQEEWAVLPDGKLHNIRRTTHDTTTPGQLEITEEIWENGRWQTRTLQKPQQNK</sequence>
<accession>G4CHR6</accession>
<evidence type="ECO:0000313" key="2">
    <source>
        <dbReference type="Proteomes" id="UP000003019"/>
    </source>
</evidence>
<dbReference type="Proteomes" id="UP000003019">
    <property type="component" value="Unassembled WGS sequence"/>
</dbReference>
<dbReference type="NCBIfam" id="NF047539">
    <property type="entry name" value="XAC2610_fam"/>
    <property type="match status" value="1"/>
</dbReference>
<dbReference type="PATRIC" id="fig|1032488.3.peg.1084"/>
<dbReference type="AlphaFoldDB" id="G4CHR6"/>
<dbReference type="RefSeq" id="WP_009118848.1">
    <property type="nucleotide sequence ID" value="NZ_JH164926.1"/>
</dbReference>
<dbReference type="STRING" id="1032488.HMPREF9371_1155"/>
<dbReference type="InterPro" id="IPR058087">
    <property type="entry name" value="XAC2610_dom"/>
</dbReference>
<reference evidence="1 2" key="1">
    <citation type="submission" date="2011-05" db="EMBL/GenBank/DDBJ databases">
        <authorList>
            <person name="Muzny D."/>
            <person name="Qin X."/>
            <person name="Deng J."/>
            <person name="Jiang H."/>
            <person name="Liu Y."/>
            <person name="Qu J."/>
            <person name="Song X.-Z."/>
            <person name="Zhang L."/>
            <person name="Thornton R."/>
            <person name="Coyle M."/>
            <person name="Francisco L."/>
            <person name="Jackson L."/>
            <person name="Javaid M."/>
            <person name="Korchina V."/>
            <person name="Kovar C."/>
            <person name="Mata R."/>
            <person name="Mathew T."/>
            <person name="Ngo R."/>
            <person name="Nguyen L."/>
            <person name="Nguyen N."/>
            <person name="Okwuonu G."/>
            <person name="Ongeri F."/>
            <person name="Pham C."/>
            <person name="Simmons D."/>
            <person name="Wilczek-Boney K."/>
            <person name="Hale W."/>
            <person name="Jakkamsetti A."/>
            <person name="Pham P."/>
            <person name="Ruth R."/>
            <person name="San Lucas F."/>
            <person name="Warren J."/>
            <person name="Zhang J."/>
            <person name="Zhao Z."/>
            <person name="Zhou C."/>
            <person name="Zhu D."/>
            <person name="Lee S."/>
            <person name="Bess C."/>
            <person name="Blankenburg K."/>
            <person name="Forbes L."/>
            <person name="Fu Q."/>
            <person name="Gubbala S."/>
            <person name="Hirani K."/>
            <person name="Jayaseelan J.C."/>
            <person name="Lara F."/>
            <person name="Munidasa M."/>
            <person name="Palculict T."/>
            <person name="Patil S."/>
            <person name="Pu L.-L."/>
            <person name="Saada N."/>
            <person name="Tang L."/>
            <person name="Weissenberger G."/>
            <person name="Zhu Y."/>
            <person name="Hemphill L."/>
            <person name="Shang Y."/>
            <person name="Youmans B."/>
            <person name="Ayvaz T."/>
            <person name="Ross M."/>
            <person name="Santibanez J."/>
            <person name="Aqrawi P."/>
            <person name="Gross S."/>
            <person name="Joshi V."/>
            <person name="Fowler G."/>
            <person name="Nazareth L."/>
            <person name="Reid J."/>
            <person name="Worley K."/>
            <person name="Petrosino J."/>
            <person name="Highlander S."/>
            <person name="Gibbs R."/>
        </authorList>
    </citation>
    <scope>NUCLEOTIDE SEQUENCE [LARGE SCALE GENOMIC DNA]</scope>
    <source>
        <strain evidence="1 2">871</strain>
    </source>
</reference>
<comment type="caution">
    <text evidence="1">The sequence shown here is derived from an EMBL/GenBank/DDBJ whole genome shotgun (WGS) entry which is preliminary data.</text>
</comment>
<protein>
    <recommendedName>
        <fullName evidence="3">FG-GAP repeat protein</fullName>
    </recommendedName>
</protein>
<keyword evidence="2" id="KW-1185">Reference proteome</keyword>